<dbReference type="EMBL" id="LGRX02018829">
    <property type="protein sequence ID" value="KAK3259355.1"/>
    <property type="molecule type" value="Genomic_DNA"/>
</dbReference>
<name>A0AAE0KSZ2_9CHLO</name>
<feature type="compositionally biased region" description="Low complexity" evidence="1">
    <location>
        <begin position="311"/>
        <end position="320"/>
    </location>
</feature>
<accession>A0AAE0KSZ2</accession>
<reference evidence="2 3" key="1">
    <citation type="journal article" date="2015" name="Genome Biol. Evol.">
        <title>Comparative Genomics of a Bacterivorous Green Alga Reveals Evolutionary Causalities and Consequences of Phago-Mixotrophic Mode of Nutrition.</title>
        <authorList>
            <person name="Burns J.A."/>
            <person name="Paasch A."/>
            <person name="Narechania A."/>
            <person name="Kim E."/>
        </authorList>
    </citation>
    <scope>NUCLEOTIDE SEQUENCE [LARGE SCALE GENOMIC DNA]</scope>
    <source>
        <strain evidence="2 3">PLY_AMNH</strain>
    </source>
</reference>
<evidence type="ECO:0000313" key="3">
    <source>
        <dbReference type="Proteomes" id="UP001190700"/>
    </source>
</evidence>
<evidence type="ECO:0000256" key="1">
    <source>
        <dbReference type="SAM" id="MobiDB-lite"/>
    </source>
</evidence>
<gene>
    <name evidence="2" type="ORF">CYMTET_31642</name>
</gene>
<feature type="region of interest" description="Disordered" evidence="1">
    <location>
        <begin position="297"/>
        <end position="320"/>
    </location>
</feature>
<sequence length="522" mass="53463">MPAGNPVATRNVAGCRAMVRHLVPQLQLLDNAKLSKTCYGGVAATNPPQPDSAVPALLPLPDVVEEMQTLVSVSQTAPAPGFGARTDHHEAPSADLGPQSSTFLAAALPLGAEESLSDNVPGGAESAWWSQVKAAHKEYAQSASGSPPHSGSQHSRNDWNVHADSGPLRGDSRGPSAYGERHAGNGGSHTSSAAENAHTERNTRRSGVRGGSQVCAGEVDAAPPVPASSDGFVFHPRGMETRGEDSNTPSFRMQPAVRQEADQMSAPVLPPASGSRRLSQGDAMCSSATFAPSPTEWVEHQQATRNDAVQSPTSSMESATSASAAATAAIANADFSPARWAEVRTPQRVQGVGKQLQRKEPSPTPTSKPNLKRQSDAVAEDLTPADGGASPPQRLSSRRRSLGSASVKGMARGAQKRSGDPPPTGASMSVEPHARAEKARTSSRAGGGVRASGEQGVGERPIGASGAVSHSSAQPHQGTRASKRRLSSSSAAAPMGAPRVAGAAEGSAVGRAVAAGKDEGCK</sequence>
<dbReference type="AlphaFoldDB" id="A0AAE0KSZ2"/>
<feature type="region of interest" description="Disordered" evidence="1">
    <location>
        <begin position="139"/>
        <end position="211"/>
    </location>
</feature>
<feature type="region of interest" description="Disordered" evidence="1">
    <location>
        <begin position="344"/>
        <end position="522"/>
    </location>
</feature>
<feature type="region of interest" description="Disordered" evidence="1">
    <location>
        <begin position="258"/>
        <end position="280"/>
    </location>
</feature>
<feature type="compositionally biased region" description="Low complexity" evidence="1">
    <location>
        <begin position="140"/>
        <end position="154"/>
    </location>
</feature>
<organism evidence="2 3">
    <name type="scientific">Cymbomonas tetramitiformis</name>
    <dbReference type="NCBI Taxonomy" id="36881"/>
    <lineage>
        <taxon>Eukaryota</taxon>
        <taxon>Viridiplantae</taxon>
        <taxon>Chlorophyta</taxon>
        <taxon>Pyramimonadophyceae</taxon>
        <taxon>Pyramimonadales</taxon>
        <taxon>Pyramimonadaceae</taxon>
        <taxon>Cymbomonas</taxon>
    </lineage>
</organism>
<keyword evidence="3" id="KW-1185">Reference proteome</keyword>
<proteinExistence type="predicted"/>
<feature type="non-terminal residue" evidence="2">
    <location>
        <position position="522"/>
    </location>
</feature>
<feature type="compositionally biased region" description="Polar residues" evidence="1">
    <location>
        <begin position="301"/>
        <end position="310"/>
    </location>
</feature>
<protein>
    <submittedName>
        <fullName evidence="2">Uncharacterized protein</fullName>
    </submittedName>
</protein>
<feature type="compositionally biased region" description="Polar residues" evidence="1">
    <location>
        <begin position="468"/>
        <end position="479"/>
    </location>
</feature>
<evidence type="ECO:0000313" key="2">
    <source>
        <dbReference type="EMBL" id="KAK3259355.1"/>
    </source>
</evidence>
<dbReference type="Proteomes" id="UP001190700">
    <property type="component" value="Unassembled WGS sequence"/>
</dbReference>
<feature type="region of interest" description="Disordered" evidence="1">
    <location>
        <begin position="80"/>
        <end position="99"/>
    </location>
</feature>
<comment type="caution">
    <text evidence="2">The sequence shown here is derived from an EMBL/GenBank/DDBJ whole genome shotgun (WGS) entry which is preliminary data.</text>
</comment>